<dbReference type="SUPFAM" id="SSF88723">
    <property type="entry name" value="PIN domain-like"/>
    <property type="match status" value="1"/>
</dbReference>
<proteinExistence type="predicted"/>
<evidence type="ECO:0000313" key="2">
    <source>
        <dbReference type="Proteomes" id="UP000070263"/>
    </source>
</evidence>
<sequence length="180" mass="20644">MEKRAVLDTSAILTLFTALNIEERNLGGLKITVPECVKKELLNFAKHDDYFGKKAEEALEKTTVEEDPLSDNKLNEEKKSLGLVDGGITNCDVQVLHLSFELDLPFFTDDFSAHRHFKSHYPSKRLFFGIILTLDVLNIENSSRAEEIVFEKLIPRRFPKITDRMKSNLKIAVDEFLSER</sequence>
<dbReference type="Proteomes" id="UP000070263">
    <property type="component" value="Unassembled WGS sequence"/>
</dbReference>
<gene>
    <name evidence="1" type="ORF">AKJ51_00600</name>
</gene>
<organism evidence="1 2">
    <name type="scientific">candidate division MSBL1 archaeon SCGC-AAA382A20</name>
    <dbReference type="NCBI Taxonomy" id="1698280"/>
    <lineage>
        <taxon>Archaea</taxon>
        <taxon>Methanobacteriati</taxon>
        <taxon>Methanobacteriota</taxon>
        <taxon>candidate division MSBL1</taxon>
    </lineage>
</organism>
<evidence type="ECO:0000313" key="1">
    <source>
        <dbReference type="EMBL" id="KXB07678.1"/>
    </source>
</evidence>
<name>A0A133VMJ4_9EURY</name>
<dbReference type="AlphaFoldDB" id="A0A133VMJ4"/>
<protein>
    <recommendedName>
        <fullName evidence="3">PIN domain-containing protein</fullName>
    </recommendedName>
</protein>
<comment type="caution">
    <text evidence="1">The sequence shown here is derived from an EMBL/GenBank/DDBJ whole genome shotgun (WGS) entry which is preliminary data.</text>
</comment>
<keyword evidence="2" id="KW-1185">Reference proteome</keyword>
<accession>A0A133VMJ4</accession>
<dbReference type="InterPro" id="IPR029060">
    <property type="entry name" value="PIN-like_dom_sf"/>
</dbReference>
<dbReference type="Gene3D" id="3.40.50.1010">
    <property type="entry name" value="5'-nuclease"/>
    <property type="match status" value="1"/>
</dbReference>
<reference evidence="1 2" key="1">
    <citation type="journal article" date="2016" name="Sci. Rep.">
        <title>Metabolic traits of an uncultured archaeal lineage -MSBL1- from brine pools of the Red Sea.</title>
        <authorList>
            <person name="Mwirichia R."/>
            <person name="Alam I."/>
            <person name="Rashid M."/>
            <person name="Vinu M."/>
            <person name="Ba-Alawi W."/>
            <person name="Anthony Kamau A."/>
            <person name="Kamanda Ngugi D."/>
            <person name="Goker M."/>
            <person name="Klenk H.P."/>
            <person name="Bajic V."/>
            <person name="Stingl U."/>
        </authorList>
    </citation>
    <scope>NUCLEOTIDE SEQUENCE [LARGE SCALE GENOMIC DNA]</scope>
    <source>
        <strain evidence="1">SCGC-AAA382A20</strain>
    </source>
</reference>
<dbReference type="EMBL" id="LHYE01000003">
    <property type="protein sequence ID" value="KXB07678.1"/>
    <property type="molecule type" value="Genomic_DNA"/>
</dbReference>
<evidence type="ECO:0008006" key="3">
    <source>
        <dbReference type="Google" id="ProtNLM"/>
    </source>
</evidence>